<evidence type="ECO:0000313" key="1">
    <source>
        <dbReference type="EMBL" id="KAK3705119.1"/>
    </source>
</evidence>
<keyword evidence="2" id="KW-1185">Reference proteome</keyword>
<dbReference type="Proteomes" id="UP001281147">
    <property type="component" value="Unassembled WGS sequence"/>
</dbReference>
<comment type="caution">
    <text evidence="1">The sequence shown here is derived from an EMBL/GenBank/DDBJ whole genome shotgun (WGS) entry which is preliminary data.</text>
</comment>
<evidence type="ECO:0000313" key="2">
    <source>
        <dbReference type="Proteomes" id="UP001281147"/>
    </source>
</evidence>
<gene>
    <name evidence="1" type="ORF">LTR37_013486</name>
</gene>
<protein>
    <submittedName>
        <fullName evidence="1">Uncharacterized protein</fullName>
    </submittedName>
</protein>
<proteinExistence type="predicted"/>
<dbReference type="EMBL" id="JAUTXU010000132">
    <property type="protein sequence ID" value="KAK3705119.1"/>
    <property type="molecule type" value="Genomic_DNA"/>
</dbReference>
<name>A0ACC3MX07_9PEZI</name>
<reference evidence="1" key="1">
    <citation type="submission" date="2023-07" db="EMBL/GenBank/DDBJ databases">
        <title>Black Yeasts Isolated from many extreme environments.</title>
        <authorList>
            <person name="Coleine C."/>
            <person name="Stajich J.E."/>
            <person name="Selbmann L."/>
        </authorList>
    </citation>
    <scope>NUCLEOTIDE SEQUENCE</scope>
    <source>
        <strain evidence="1">CCFEE 5714</strain>
    </source>
</reference>
<sequence length="494" mass="57203">MFCPHPETAHGNASERLTSHENQNGHDGYDEGRPVGHRWRKHWEFFSTTRTTGRAAQHHLRTCRGHRRQYRLEKVDFRTLEVLPLAQACRQLRAEVLPIFTTIALKDKTWVVQLPGKPFTPVGYPRVVEEDSWSSRRPGNTRKRTDITPLLQCPMPYTDLARSPSLHFDLFHVQKYIPCSHPEGKFISCRAGPPAYLLADQFHARVEVEAEWRWRSAGWYYGIADVSRAMEKVDEVVVRKRMKREEGFGLGEVGEVMRAYLESLEIMNVQTNRIDLQPQSLIPQPQPRQGTKLFISDTTFKMAAAQHPNTPFRFLHLPAELRIKMYNFYLETSPRNAEVNLLRYHSHLPASNLNLACRQIYSECQGLFEAKRSAFLRNNTFLLIVGRPMQEGRATILRDVLRLPSALHIHNLAIDYTSTIDWLAPTRIEAELQTDGRIRWKIMFKPRSNVETVIYARLHGEAMRALQTFWWNVDGALAELNIELCLRAVCRTSL</sequence>
<organism evidence="1 2">
    <name type="scientific">Vermiconidia calcicola</name>
    <dbReference type="NCBI Taxonomy" id="1690605"/>
    <lineage>
        <taxon>Eukaryota</taxon>
        <taxon>Fungi</taxon>
        <taxon>Dikarya</taxon>
        <taxon>Ascomycota</taxon>
        <taxon>Pezizomycotina</taxon>
        <taxon>Dothideomycetes</taxon>
        <taxon>Dothideomycetidae</taxon>
        <taxon>Mycosphaerellales</taxon>
        <taxon>Extremaceae</taxon>
        <taxon>Vermiconidia</taxon>
    </lineage>
</organism>
<accession>A0ACC3MX07</accession>